<sequence>MAGSLLMPLSDILLPRKRRWTARHWRWLLIGGDTLIFLFALSYALFLVSMNRASFPIVIDTSSYTWSPFSWEVQGCLAWLIALHRVRPYDQLYTCSDRRGILSMACALGLMLACWLLFLLLSCQGDVFIGLSILLPFACMLVPTFGLWRACYASLRKFVLFEPLTVIVGASTISDTALNELCQCELCAMTVLGYVDESLCVDDGRFAWPLLGGRMVLHDLLASGLVDILVISPGCYADLVFYPILMEAQTRGVQIVSLADFYEGMVGKCFLLQDSDLWKLVKRVYHYRGSLLYRCWRRLLDLCSGVFGLLLLLCVFPLLSLLICLDSPGPVFYRQERMGYRGRSFRIWKFRSMCVNAEARGASWAGVNDNRVTRVGRFLRATHLDELPQVINILRGEMSLIGPRPERPMFVSQLEQVLPVFHCRLEVKPGLTGWAQVKMPYARSYEAAAVKLQYDLYYIQHQSFLLDVSILLQTVLEVVWRSGRRAESRM</sequence>
<feature type="transmembrane region" description="Helical" evidence="7">
    <location>
        <begin position="100"/>
        <end position="121"/>
    </location>
</feature>
<dbReference type="RefSeq" id="WP_338257202.1">
    <property type="nucleotide sequence ID" value="NZ_BSRI01000002.1"/>
</dbReference>
<dbReference type="EMBL" id="BSRI01000002">
    <property type="protein sequence ID" value="GLV60197.1"/>
    <property type="molecule type" value="Genomic_DNA"/>
</dbReference>
<feature type="transmembrane region" description="Helical" evidence="7">
    <location>
        <begin position="299"/>
        <end position="323"/>
    </location>
</feature>
<proteinExistence type="inferred from homology"/>
<dbReference type="NCBIfam" id="TIGR03025">
    <property type="entry name" value="EPS_sugtrans"/>
    <property type="match status" value="1"/>
</dbReference>
<evidence type="ECO:0000313" key="9">
    <source>
        <dbReference type="EMBL" id="GLV60197.1"/>
    </source>
</evidence>
<feature type="transmembrane region" description="Helical" evidence="7">
    <location>
        <begin position="27"/>
        <end position="49"/>
    </location>
</feature>
<evidence type="ECO:0000256" key="6">
    <source>
        <dbReference type="ARBA" id="ARBA00023136"/>
    </source>
</evidence>
<dbReference type="PANTHER" id="PTHR30576">
    <property type="entry name" value="COLANIC BIOSYNTHESIS UDP-GLUCOSE LIPID CARRIER TRANSFERASE"/>
    <property type="match status" value="1"/>
</dbReference>
<dbReference type="InterPro" id="IPR003362">
    <property type="entry name" value="Bact_transf"/>
</dbReference>
<feature type="transmembrane region" description="Helical" evidence="7">
    <location>
        <begin position="69"/>
        <end position="88"/>
    </location>
</feature>
<accession>A0ABQ6G3U6</accession>
<evidence type="ECO:0000256" key="5">
    <source>
        <dbReference type="ARBA" id="ARBA00022989"/>
    </source>
</evidence>
<dbReference type="Pfam" id="PF02397">
    <property type="entry name" value="Bac_transf"/>
    <property type="match status" value="1"/>
</dbReference>
<feature type="transmembrane region" description="Helical" evidence="7">
    <location>
        <begin position="127"/>
        <end position="148"/>
    </location>
</feature>
<keyword evidence="5 7" id="KW-1133">Transmembrane helix</keyword>
<dbReference type="PANTHER" id="PTHR30576:SF21">
    <property type="entry name" value="UDP-GLUCOSE:UNDECAPRENYL-PHOSPHATE GLUCOSE-1-PHOSPHATE TRANSFERASE"/>
    <property type="match status" value="1"/>
</dbReference>
<comment type="similarity">
    <text evidence="2">Belongs to the bacterial sugar transferase family.</text>
</comment>
<feature type="domain" description="Bacterial sugar transferase" evidence="8">
    <location>
        <begin position="297"/>
        <end position="479"/>
    </location>
</feature>
<keyword evidence="10" id="KW-1185">Reference proteome</keyword>
<keyword evidence="6 7" id="KW-0472">Membrane</keyword>
<comment type="subcellular location">
    <subcellularLocation>
        <location evidence="1">Membrane</location>
        <topology evidence="1">Multi-pass membrane protein</topology>
    </subcellularLocation>
</comment>
<evidence type="ECO:0000256" key="2">
    <source>
        <dbReference type="ARBA" id="ARBA00006464"/>
    </source>
</evidence>
<evidence type="ECO:0000256" key="4">
    <source>
        <dbReference type="ARBA" id="ARBA00022692"/>
    </source>
</evidence>
<organism evidence="9 10">
    <name type="scientific">Dictyobacter halimunensis</name>
    <dbReference type="NCBI Taxonomy" id="3026934"/>
    <lineage>
        <taxon>Bacteria</taxon>
        <taxon>Bacillati</taxon>
        <taxon>Chloroflexota</taxon>
        <taxon>Ktedonobacteria</taxon>
        <taxon>Ktedonobacterales</taxon>
        <taxon>Dictyobacteraceae</taxon>
        <taxon>Dictyobacter</taxon>
    </lineage>
</organism>
<dbReference type="InterPro" id="IPR017475">
    <property type="entry name" value="EPS_sugar_tfrase"/>
</dbReference>
<comment type="caution">
    <text evidence="9">The sequence shown here is derived from an EMBL/GenBank/DDBJ whole genome shotgun (WGS) entry which is preliminary data.</text>
</comment>
<evidence type="ECO:0000259" key="8">
    <source>
        <dbReference type="Pfam" id="PF02397"/>
    </source>
</evidence>
<dbReference type="Proteomes" id="UP001344906">
    <property type="component" value="Unassembled WGS sequence"/>
</dbReference>
<evidence type="ECO:0000256" key="7">
    <source>
        <dbReference type="SAM" id="Phobius"/>
    </source>
</evidence>
<keyword evidence="4 7" id="KW-0812">Transmembrane</keyword>
<keyword evidence="3" id="KW-0808">Transferase</keyword>
<name>A0ABQ6G3U6_9CHLR</name>
<reference evidence="9 10" key="1">
    <citation type="submission" date="2023-02" db="EMBL/GenBank/DDBJ databases">
        <title>Dictyobacter halimunensis sp. nov., a new member of the class Ktedonobacteria from forest soil in a geothermal area.</title>
        <authorList>
            <person name="Rachmania M.K."/>
            <person name="Ningsih F."/>
            <person name="Sakai Y."/>
            <person name="Yabe S."/>
            <person name="Yokota A."/>
            <person name="Sjamsuridzal W."/>
        </authorList>
    </citation>
    <scope>NUCLEOTIDE SEQUENCE [LARGE SCALE GENOMIC DNA]</scope>
    <source>
        <strain evidence="9 10">S3.2.2.5</strain>
    </source>
</reference>
<protein>
    <recommendedName>
        <fullName evidence="8">Bacterial sugar transferase domain-containing protein</fullName>
    </recommendedName>
</protein>
<evidence type="ECO:0000313" key="10">
    <source>
        <dbReference type="Proteomes" id="UP001344906"/>
    </source>
</evidence>
<evidence type="ECO:0000256" key="3">
    <source>
        <dbReference type="ARBA" id="ARBA00022679"/>
    </source>
</evidence>
<evidence type="ECO:0000256" key="1">
    <source>
        <dbReference type="ARBA" id="ARBA00004141"/>
    </source>
</evidence>
<gene>
    <name evidence="9" type="ORF">KDH_70190</name>
</gene>